<keyword evidence="5" id="KW-0997">Cell inner membrane</keyword>
<dbReference type="Gene3D" id="3.55.40.10">
    <property type="entry name" value="minor pseudopilin epsh domain"/>
    <property type="match status" value="1"/>
</dbReference>
<keyword evidence="6 10" id="KW-0812">Transmembrane</keyword>
<keyword evidence="8 10" id="KW-0472">Membrane</keyword>
<dbReference type="AlphaFoldDB" id="A0A3B1ABY9"/>
<protein>
    <recommendedName>
        <fullName evidence="2">Type II secretion system protein H</fullName>
    </recommendedName>
    <alternativeName>
        <fullName evidence="9">General secretion pathway protein H</fullName>
    </alternativeName>
</protein>
<name>A0A3B1ABY9_9ZZZZ</name>
<evidence type="ECO:0000256" key="1">
    <source>
        <dbReference type="ARBA" id="ARBA00004377"/>
    </source>
</evidence>
<evidence type="ECO:0000256" key="6">
    <source>
        <dbReference type="ARBA" id="ARBA00022692"/>
    </source>
</evidence>
<dbReference type="EMBL" id="UOFS01000039">
    <property type="protein sequence ID" value="VAW99050.1"/>
    <property type="molecule type" value="Genomic_DNA"/>
</dbReference>
<dbReference type="InterPro" id="IPR049875">
    <property type="entry name" value="TypeII_GspH"/>
</dbReference>
<proteinExistence type="predicted"/>
<evidence type="ECO:0000256" key="4">
    <source>
        <dbReference type="ARBA" id="ARBA00022481"/>
    </source>
</evidence>
<dbReference type="InterPro" id="IPR012902">
    <property type="entry name" value="N_methyl_site"/>
</dbReference>
<evidence type="ECO:0000313" key="11">
    <source>
        <dbReference type="EMBL" id="VAW99050.1"/>
    </source>
</evidence>
<evidence type="ECO:0000256" key="8">
    <source>
        <dbReference type="ARBA" id="ARBA00023136"/>
    </source>
</evidence>
<dbReference type="InterPro" id="IPR045584">
    <property type="entry name" value="Pilin-like"/>
</dbReference>
<organism evidence="11">
    <name type="scientific">hydrothermal vent metagenome</name>
    <dbReference type="NCBI Taxonomy" id="652676"/>
    <lineage>
        <taxon>unclassified sequences</taxon>
        <taxon>metagenomes</taxon>
        <taxon>ecological metagenomes</taxon>
    </lineage>
</organism>
<evidence type="ECO:0000256" key="9">
    <source>
        <dbReference type="ARBA" id="ARBA00030775"/>
    </source>
</evidence>
<dbReference type="GO" id="GO:0015628">
    <property type="term" value="P:protein secretion by the type II secretion system"/>
    <property type="evidence" value="ECO:0007669"/>
    <property type="project" value="InterPro"/>
</dbReference>
<dbReference type="InterPro" id="IPR002416">
    <property type="entry name" value="T2SS_protein-GspH"/>
</dbReference>
<dbReference type="PROSITE" id="PS00409">
    <property type="entry name" value="PROKAR_NTER_METHYL"/>
    <property type="match status" value="1"/>
</dbReference>
<dbReference type="GO" id="GO:0005886">
    <property type="term" value="C:plasma membrane"/>
    <property type="evidence" value="ECO:0007669"/>
    <property type="project" value="UniProtKB-SubCell"/>
</dbReference>
<keyword evidence="3" id="KW-1003">Cell membrane</keyword>
<evidence type="ECO:0000256" key="3">
    <source>
        <dbReference type="ARBA" id="ARBA00022475"/>
    </source>
</evidence>
<evidence type="ECO:0000256" key="10">
    <source>
        <dbReference type="SAM" id="Phobius"/>
    </source>
</evidence>
<evidence type="ECO:0000256" key="7">
    <source>
        <dbReference type="ARBA" id="ARBA00022989"/>
    </source>
</evidence>
<dbReference type="NCBIfam" id="TIGR02532">
    <property type="entry name" value="IV_pilin_GFxxxE"/>
    <property type="match status" value="1"/>
</dbReference>
<dbReference type="GO" id="GO:0015627">
    <property type="term" value="C:type II protein secretion system complex"/>
    <property type="evidence" value="ECO:0007669"/>
    <property type="project" value="InterPro"/>
</dbReference>
<dbReference type="Pfam" id="PF07963">
    <property type="entry name" value="N_methyl"/>
    <property type="match status" value="1"/>
</dbReference>
<dbReference type="PRINTS" id="PR00885">
    <property type="entry name" value="BCTERIALGSPH"/>
</dbReference>
<accession>A0A3B1ABY9</accession>
<comment type="subcellular location">
    <subcellularLocation>
        <location evidence="1">Cell inner membrane</location>
        <topology evidence="1">Single-pass membrane protein</topology>
    </subcellularLocation>
</comment>
<sequence>MRALVDNKGFTLIELMVVVALIGIIMGTVVLSAGDGGQLDRVEIETKRMSALIKLLAEEAILKNKEFAVVVDETEYNFQVLDKKNKWNDLAGDAVFRKRKMTANSKIEMTLEDFDVDFGAQKKGEDIRIFLLSSGEMSPFEIKIIDLESEDYFTITGSLVGALKIEGPFEAN</sequence>
<dbReference type="NCBIfam" id="TIGR01708">
    <property type="entry name" value="typeII_sec_gspH"/>
    <property type="match status" value="1"/>
</dbReference>
<keyword evidence="4" id="KW-0488">Methylation</keyword>
<evidence type="ECO:0000256" key="5">
    <source>
        <dbReference type="ARBA" id="ARBA00022519"/>
    </source>
</evidence>
<feature type="transmembrane region" description="Helical" evidence="10">
    <location>
        <begin position="12"/>
        <end position="34"/>
    </location>
</feature>
<dbReference type="SUPFAM" id="SSF54523">
    <property type="entry name" value="Pili subunits"/>
    <property type="match status" value="1"/>
</dbReference>
<reference evidence="11" key="1">
    <citation type="submission" date="2018-06" db="EMBL/GenBank/DDBJ databases">
        <authorList>
            <person name="Zhirakovskaya E."/>
        </authorList>
    </citation>
    <scope>NUCLEOTIDE SEQUENCE</scope>
</reference>
<gene>
    <name evidence="11" type="ORF">MNBD_GAMMA22-1416</name>
</gene>
<keyword evidence="7 10" id="KW-1133">Transmembrane helix</keyword>
<evidence type="ECO:0000256" key="2">
    <source>
        <dbReference type="ARBA" id="ARBA00021549"/>
    </source>
</evidence>